<dbReference type="EMBL" id="JH597990">
    <property type="status" value="NOT_ANNOTATED_CDS"/>
    <property type="molecule type" value="Genomic_DNA"/>
</dbReference>
<dbReference type="VEuPathDB" id="FungiDB:HpaG810684"/>
<evidence type="ECO:0000313" key="2">
    <source>
        <dbReference type="Proteomes" id="UP000011713"/>
    </source>
</evidence>
<evidence type="ECO:0000313" key="1">
    <source>
        <dbReference type="EnsemblProtists" id="HpaP810684"/>
    </source>
</evidence>
<organism evidence="1 2">
    <name type="scientific">Hyaloperonospora arabidopsidis (strain Emoy2)</name>
    <name type="common">Downy mildew agent</name>
    <name type="synonym">Peronospora arabidopsidis</name>
    <dbReference type="NCBI Taxonomy" id="559515"/>
    <lineage>
        <taxon>Eukaryota</taxon>
        <taxon>Sar</taxon>
        <taxon>Stramenopiles</taxon>
        <taxon>Oomycota</taxon>
        <taxon>Peronosporomycetes</taxon>
        <taxon>Peronosporales</taxon>
        <taxon>Peronosporaceae</taxon>
        <taxon>Hyaloperonospora</taxon>
    </lineage>
</organism>
<keyword evidence="2" id="KW-1185">Reference proteome</keyword>
<dbReference type="HOGENOM" id="CLU_1716751_0_0_1"/>
<name>M4BVY3_HYAAE</name>
<accession>M4BVY3</accession>
<dbReference type="AlphaFoldDB" id="M4BVY3"/>
<proteinExistence type="predicted"/>
<dbReference type="InParanoid" id="M4BVY3"/>
<sequence>MKADFAQLMANRILAKPQYDAELAESKLTLVLPINYTQKLLISRPLVKPSEPRPLLSLHLHAEHPRSRTPSVVNLVVKKCNLALALASKILSWSTNKPSRPRYYLISRNGTRKLELPSLLSFRKARPPGSFTPTSPSGAWKIQSLIMMTSRPS</sequence>
<reference evidence="2" key="1">
    <citation type="journal article" date="2010" name="Science">
        <title>Signatures of adaptation to obligate biotrophy in the Hyaloperonospora arabidopsidis genome.</title>
        <authorList>
            <person name="Baxter L."/>
            <person name="Tripathy S."/>
            <person name="Ishaque N."/>
            <person name="Boot N."/>
            <person name="Cabral A."/>
            <person name="Kemen E."/>
            <person name="Thines M."/>
            <person name="Ah-Fong A."/>
            <person name="Anderson R."/>
            <person name="Badejoko W."/>
            <person name="Bittner-Eddy P."/>
            <person name="Boore J.L."/>
            <person name="Chibucos M.C."/>
            <person name="Coates M."/>
            <person name="Dehal P."/>
            <person name="Delehaunty K."/>
            <person name="Dong S."/>
            <person name="Downton P."/>
            <person name="Dumas B."/>
            <person name="Fabro G."/>
            <person name="Fronick C."/>
            <person name="Fuerstenberg S.I."/>
            <person name="Fulton L."/>
            <person name="Gaulin E."/>
            <person name="Govers F."/>
            <person name="Hughes L."/>
            <person name="Humphray S."/>
            <person name="Jiang R.H."/>
            <person name="Judelson H."/>
            <person name="Kamoun S."/>
            <person name="Kyung K."/>
            <person name="Meijer H."/>
            <person name="Minx P."/>
            <person name="Morris P."/>
            <person name="Nelson J."/>
            <person name="Phuntumart V."/>
            <person name="Qutob D."/>
            <person name="Rehmany A."/>
            <person name="Rougon-Cardoso A."/>
            <person name="Ryden P."/>
            <person name="Torto-Alalibo T."/>
            <person name="Studholme D."/>
            <person name="Wang Y."/>
            <person name="Win J."/>
            <person name="Wood J."/>
            <person name="Clifton S.W."/>
            <person name="Rogers J."/>
            <person name="Van den Ackerveken G."/>
            <person name="Jones J.D."/>
            <person name="McDowell J.M."/>
            <person name="Beynon J."/>
            <person name="Tyler B.M."/>
        </authorList>
    </citation>
    <scope>NUCLEOTIDE SEQUENCE [LARGE SCALE GENOMIC DNA]</scope>
    <source>
        <strain evidence="2">Emoy2</strain>
    </source>
</reference>
<dbReference type="EnsemblProtists" id="HpaT810684">
    <property type="protein sequence ID" value="HpaP810684"/>
    <property type="gene ID" value="HpaG810684"/>
</dbReference>
<protein>
    <submittedName>
        <fullName evidence="1">Uncharacterized protein</fullName>
    </submittedName>
</protein>
<reference evidence="1" key="2">
    <citation type="submission" date="2015-06" db="UniProtKB">
        <authorList>
            <consortium name="EnsemblProtists"/>
        </authorList>
    </citation>
    <scope>IDENTIFICATION</scope>
    <source>
        <strain evidence="1">Emoy2</strain>
    </source>
</reference>
<dbReference type="Proteomes" id="UP000011713">
    <property type="component" value="Unassembled WGS sequence"/>
</dbReference>